<evidence type="ECO:0000313" key="7">
    <source>
        <dbReference type="EMBL" id="ODR99257.1"/>
    </source>
</evidence>
<dbReference type="PANTHER" id="PTHR47506:SF10">
    <property type="entry name" value="TRANSCRIPTIONAL REGULATORY PROTEIN"/>
    <property type="match status" value="1"/>
</dbReference>
<evidence type="ECO:0000313" key="8">
    <source>
        <dbReference type="Proteomes" id="UP000094501"/>
    </source>
</evidence>
<dbReference type="Proteomes" id="UP000094501">
    <property type="component" value="Unassembled WGS sequence"/>
</dbReference>
<name>A0A1E3W0D3_9HYPH</name>
<feature type="region of interest" description="Disordered" evidence="5">
    <location>
        <begin position="1"/>
        <end position="22"/>
    </location>
</feature>
<dbReference type="GO" id="GO:0003677">
    <property type="term" value="F:DNA binding"/>
    <property type="evidence" value="ECO:0007669"/>
    <property type="project" value="UniProtKB-UniRule"/>
</dbReference>
<keyword evidence="2 4" id="KW-0238">DNA-binding</keyword>
<dbReference type="InterPro" id="IPR009057">
    <property type="entry name" value="Homeodomain-like_sf"/>
</dbReference>
<dbReference type="InterPro" id="IPR001647">
    <property type="entry name" value="HTH_TetR"/>
</dbReference>
<keyword evidence="1" id="KW-0805">Transcription regulation</keyword>
<proteinExistence type="predicted"/>
<evidence type="ECO:0000256" key="1">
    <source>
        <dbReference type="ARBA" id="ARBA00023015"/>
    </source>
</evidence>
<reference evidence="7 8" key="1">
    <citation type="journal article" date="2016" name="Environ. Microbiol.">
        <title>New Methyloceanibacter diversity from North Sea sediments includes methanotroph containing solely the soluble methane monooxygenase.</title>
        <authorList>
            <person name="Vekeman B."/>
            <person name="Kerckhof F.M."/>
            <person name="Cremers G."/>
            <person name="de Vos P."/>
            <person name="Vandamme P."/>
            <person name="Boon N."/>
            <person name="Op den Camp H.J."/>
            <person name="Heylen K."/>
        </authorList>
    </citation>
    <scope>NUCLEOTIDE SEQUENCE [LARGE SCALE GENOMIC DNA]</scope>
    <source>
        <strain evidence="7 8">R-67174</strain>
    </source>
</reference>
<dbReference type="AlphaFoldDB" id="A0A1E3W0D3"/>
<dbReference type="PROSITE" id="PS01081">
    <property type="entry name" value="HTH_TETR_1"/>
    <property type="match status" value="1"/>
</dbReference>
<evidence type="ECO:0000259" key="6">
    <source>
        <dbReference type="PROSITE" id="PS50977"/>
    </source>
</evidence>
<keyword evidence="8" id="KW-1185">Reference proteome</keyword>
<dbReference type="InterPro" id="IPR023772">
    <property type="entry name" value="DNA-bd_HTH_TetR-type_CS"/>
</dbReference>
<comment type="caution">
    <text evidence="7">The sequence shown here is derived from an EMBL/GenBank/DDBJ whole genome shotgun (WGS) entry which is preliminary data.</text>
</comment>
<evidence type="ECO:0000256" key="3">
    <source>
        <dbReference type="ARBA" id="ARBA00023163"/>
    </source>
</evidence>
<gene>
    <name evidence="7" type="ORF">AUC68_04445</name>
</gene>
<protein>
    <recommendedName>
        <fullName evidence="6">HTH tetR-type domain-containing protein</fullName>
    </recommendedName>
</protein>
<feature type="DNA-binding region" description="H-T-H motif" evidence="4">
    <location>
        <begin position="77"/>
        <end position="96"/>
    </location>
</feature>
<dbReference type="Pfam" id="PF00440">
    <property type="entry name" value="TetR_N"/>
    <property type="match status" value="1"/>
</dbReference>
<sequence>MGARTTRDGVTFAPTSRRRGRPAGWRSLLRRNIDRSVTYSHYAARGDAMGRPREFDIDKALDRAMGVFWQKGYEGASLQDLLQAMQIARGSLYKAFEDKHSIYLAALDRYDRTEVETGTAFLSDPGAATVWRKFGPCWRP</sequence>
<dbReference type="EMBL" id="LPWG01000011">
    <property type="protein sequence ID" value="ODR99257.1"/>
    <property type="molecule type" value="Genomic_DNA"/>
</dbReference>
<evidence type="ECO:0000256" key="4">
    <source>
        <dbReference type="PROSITE-ProRule" id="PRU00335"/>
    </source>
</evidence>
<organism evidence="7 8">
    <name type="scientific">Methyloceanibacter methanicus</name>
    <dbReference type="NCBI Taxonomy" id="1774968"/>
    <lineage>
        <taxon>Bacteria</taxon>
        <taxon>Pseudomonadati</taxon>
        <taxon>Pseudomonadota</taxon>
        <taxon>Alphaproteobacteria</taxon>
        <taxon>Hyphomicrobiales</taxon>
        <taxon>Hyphomicrobiaceae</taxon>
        <taxon>Methyloceanibacter</taxon>
    </lineage>
</organism>
<dbReference type="PANTHER" id="PTHR47506">
    <property type="entry name" value="TRANSCRIPTIONAL REGULATORY PROTEIN"/>
    <property type="match status" value="1"/>
</dbReference>
<accession>A0A1E3W0D3</accession>
<dbReference type="PROSITE" id="PS50977">
    <property type="entry name" value="HTH_TETR_2"/>
    <property type="match status" value="1"/>
</dbReference>
<keyword evidence="3" id="KW-0804">Transcription</keyword>
<dbReference type="SUPFAM" id="SSF46689">
    <property type="entry name" value="Homeodomain-like"/>
    <property type="match status" value="1"/>
</dbReference>
<dbReference type="Gene3D" id="1.10.10.60">
    <property type="entry name" value="Homeodomain-like"/>
    <property type="match status" value="1"/>
</dbReference>
<evidence type="ECO:0000256" key="2">
    <source>
        <dbReference type="ARBA" id="ARBA00023125"/>
    </source>
</evidence>
<feature type="domain" description="HTH tetR-type" evidence="6">
    <location>
        <begin position="54"/>
        <end position="114"/>
    </location>
</feature>
<evidence type="ECO:0000256" key="5">
    <source>
        <dbReference type="SAM" id="MobiDB-lite"/>
    </source>
</evidence>